<dbReference type="Proteomes" id="UP000317023">
    <property type="component" value="Unassembled WGS sequence"/>
</dbReference>
<protein>
    <submittedName>
        <fullName evidence="1">Uncharacterized protein</fullName>
    </submittedName>
</protein>
<sequence length="188" mass="21201">MSEFRAFDKAHQTVISGATVWDYTNSDEAVLFGATQSDGRLTISGQLPQRLRIIAPGYVPIDTVLHDVEAVSLGMERLHPGAYSGFLPHASSTTWSSERGGDFRQFTSTGLYRQAKSVDELTAVKFLQYKMIENEEWCGLFTRVSAFPTFGRQWTSDLTDFTFRFPEPGTMLARSIRTRDVIKFLRAN</sequence>
<dbReference type="RefSeq" id="WP_142856753.1">
    <property type="nucleotide sequence ID" value="NZ_SGOE01000003.1"/>
</dbReference>
<accession>A0A546XYK8</accession>
<evidence type="ECO:0000313" key="2">
    <source>
        <dbReference type="Proteomes" id="UP000317023"/>
    </source>
</evidence>
<proteinExistence type="predicted"/>
<comment type="caution">
    <text evidence="1">The sequence shown here is derived from an EMBL/GenBank/DDBJ whole genome shotgun (WGS) entry which is preliminary data.</text>
</comment>
<evidence type="ECO:0000313" key="1">
    <source>
        <dbReference type="EMBL" id="TRB05834.1"/>
    </source>
</evidence>
<dbReference type="AlphaFoldDB" id="A0A546XYK8"/>
<name>A0A546XYK8_AGRTU</name>
<gene>
    <name evidence="1" type="ORF">EXN61_11405</name>
</gene>
<reference evidence="1 2" key="1">
    <citation type="journal article" date="2019" name="Appl. Microbiol. Biotechnol.">
        <title>Differential efficiency of wild type rhizogenic strains for rol gene transformation of plants.</title>
        <authorList>
            <person name="Desmet S."/>
            <person name="De Keyser E."/>
            <person name="Van Vaerenbergh J."/>
            <person name="Baeyen S."/>
            <person name="Van Huylenbroeck J."/>
            <person name="Geelen D."/>
            <person name="Dhooghe E."/>
        </authorList>
    </citation>
    <scope>NUCLEOTIDE SEQUENCE [LARGE SCALE GENOMIC DNA]</scope>
    <source>
        <strain evidence="1 2">MAFF210266</strain>
    </source>
</reference>
<dbReference type="EMBL" id="SGOE01000003">
    <property type="protein sequence ID" value="TRB05834.1"/>
    <property type="molecule type" value="Genomic_DNA"/>
</dbReference>
<organism evidence="1 2">
    <name type="scientific">Agrobacterium tumefaciens</name>
    <dbReference type="NCBI Taxonomy" id="358"/>
    <lineage>
        <taxon>Bacteria</taxon>
        <taxon>Pseudomonadati</taxon>
        <taxon>Pseudomonadota</taxon>
        <taxon>Alphaproteobacteria</taxon>
        <taxon>Hyphomicrobiales</taxon>
        <taxon>Rhizobiaceae</taxon>
        <taxon>Rhizobium/Agrobacterium group</taxon>
        <taxon>Agrobacterium</taxon>
        <taxon>Agrobacterium tumefaciens complex</taxon>
    </lineage>
</organism>